<keyword evidence="2" id="KW-0808">Transferase</keyword>
<dbReference type="PROSITE" id="PS00107">
    <property type="entry name" value="PROTEIN_KINASE_ATP"/>
    <property type="match status" value="1"/>
</dbReference>
<feature type="region of interest" description="Disordered" evidence="7">
    <location>
        <begin position="50"/>
        <end position="101"/>
    </location>
</feature>
<dbReference type="VEuPathDB" id="TriTrypDB:TcG_04081"/>
<protein>
    <recommendedName>
        <fullName evidence="9">Protein kinase domain-containing protein</fullName>
    </recommendedName>
</protein>
<keyword evidence="4" id="KW-0418">Kinase</keyword>
<keyword evidence="3 6" id="KW-0547">Nucleotide-binding</keyword>
<evidence type="ECO:0000256" key="6">
    <source>
        <dbReference type="PROSITE-ProRule" id="PRU10141"/>
    </source>
</evidence>
<dbReference type="EMBL" id="PRFA01000002">
    <property type="protein sequence ID" value="PWV02738.1"/>
    <property type="molecule type" value="Genomic_DNA"/>
</dbReference>
<dbReference type="VEuPathDB" id="TriTrypDB:BCY84_14576"/>
<dbReference type="Proteomes" id="UP000246121">
    <property type="component" value="Unassembled WGS sequence"/>
</dbReference>
<evidence type="ECO:0000256" key="7">
    <source>
        <dbReference type="SAM" id="MobiDB-lite"/>
    </source>
</evidence>
<dbReference type="FunFam" id="1.10.510.10:FF:001501">
    <property type="entry name" value="Protein kinase, putative"/>
    <property type="match status" value="1"/>
</dbReference>
<dbReference type="InterPro" id="IPR008271">
    <property type="entry name" value="Ser/Thr_kinase_AS"/>
</dbReference>
<name>A0A2V2W268_TRYCR</name>
<dbReference type="InterPro" id="IPR000719">
    <property type="entry name" value="Prot_kinase_dom"/>
</dbReference>
<dbReference type="Pfam" id="PF00069">
    <property type="entry name" value="Pkinase"/>
    <property type="match status" value="1"/>
</dbReference>
<dbReference type="VEuPathDB" id="TriTrypDB:TcCLB.506811.180"/>
<keyword evidence="8" id="KW-1133">Transmembrane helix</keyword>
<reference evidence="10 11" key="1">
    <citation type="journal article" date="2018" name="Microb. Genom.">
        <title>Expanding an expanded genome: long-read sequencing of Trypanosoma cruzi.</title>
        <authorList>
            <person name="Berna L."/>
            <person name="Rodriguez M."/>
            <person name="Chiribao M.L."/>
            <person name="Parodi-Talice A."/>
            <person name="Pita S."/>
            <person name="Rijo G."/>
            <person name="Alvarez-Valin F."/>
            <person name="Robello C."/>
        </authorList>
    </citation>
    <scope>NUCLEOTIDE SEQUENCE [LARGE SCALE GENOMIC DNA]</scope>
    <source>
        <strain evidence="10 11">Dm28c</strain>
    </source>
</reference>
<evidence type="ECO:0000256" key="1">
    <source>
        <dbReference type="ARBA" id="ARBA00022527"/>
    </source>
</evidence>
<dbReference type="VEuPathDB" id="TriTrypDB:ECC02_002747"/>
<dbReference type="VEuPathDB" id="TriTrypDB:C3747_1g449"/>
<feature type="compositionally biased region" description="Basic and acidic residues" evidence="7">
    <location>
        <begin position="74"/>
        <end position="97"/>
    </location>
</feature>
<dbReference type="InterPro" id="IPR011009">
    <property type="entry name" value="Kinase-like_dom_sf"/>
</dbReference>
<dbReference type="InterPro" id="IPR017441">
    <property type="entry name" value="Protein_kinase_ATP_BS"/>
</dbReference>
<evidence type="ECO:0000256" key="5">
    <source>
        <dbReference type="ARBA" id="ARBA00022840"/>
    </source>
</evidence>
<dbReference type="PANTHER" id="PTHR11584:SF369">
    <property type="entry name" value="MITOGEN-ACTIVATED PROTEIN KINASE KINASE KINASE 19-RELATED"/>
    <property type="match status" value="1"/>
</dbReference>
<feature type="domain" description="Protein kinase" evidence="9">
    <location>
        <begin position="1076"/>
        <end position="1409"/>
    </location>
</feature>
<dbReference type="VEuPathDB" id="TriTrypDB:TcCL_NonESM04539"/>
<dbReference type="VEuPathDB" id="TriTrypDB:TcYC6_0072510"/>
<keyword evidence="5 6" id="KW-0067">ATP-binding</keyword>
<dbReference type="VEuPathDB" id="TriTrypDB:C4B63_2g418"/>
<sequence>MTEEVSVYCLPQDDNEVSRGRFSGGVFSRRPAELCGSIFDRGRLPMKVPAGEASKNMGREASSDKLAGGAAYFPREKMADEQRLDPRQRPTSSEDRPPSWFYGYKSNLDNSLLDIGEWTESESPALPGPAPPQEKDLKVGGEEDFETKPRTKFCSVGLRVLIFTHVLLSVAFITVICVVPVERTRNKLDLSIHFLTDFSSEMVANEIANRFTFLSETVGSVFHSLQFNQTMPLRPWSGTDMPMVMRQLCAVLATSAFSEILLYLHLSSPFSGFGAYCSRQYDGKTIVGKHVAENVSEYRYLVDPGTLEYAKPLKPFYVVSRMTEKENSIDFASRSNPFVKIALPWAERNDTRRWWVYSSYNETMVTYTYPFVDNSGNVAAITGALQLNKLQPHYPKKYQSSDIASLVIVELGTGLVLSRIPGNTISTMWDNWNCTAKKSMCERPGVENEYIWNTGSPYMRAAINKMGGREGILMLLLRSNYSKQIFVYKGVRLKVNVNRIFFGDDQLFVASIIIVPKSLLSGSMEKTRDGVILVLASVAFGVALLETWLACCLMRPIRGILKGLELMLQLREGSGPMKGFLFIKELMLIQSYFQTLNKQLIYMKTFLPYGVMGQGQFKSPDSDSMGSLKGESGNHLALLSTEGKGRPFASSTCSSLSSKAAVAENSNFTSKEIVLKDSVNLFFRRYCSVVCLSLSLFDDYDSIGTVLQEYLEVCFLLLIRRGGVVEIQRPDFLLVTFGAHSNMTRNQLQAVRFVIELMQSLSPAILGLLAAVVDAGEYYVGTCGAANLNARVTYGAELLFQAELVRIVRCLGCHLLVTWPVAVSLGEQFLTIPVDTAFCGFSNRSVILYELRGHVASLEPRQFSELKETARLIRHGFASMLRGKYEAAACIFSSVDRKEVRAYRLLQICRRFIRKGITKPYLRCVGKMRAPPYYLKGNSTNSDRATSPGYNTYSKAFVSTLLGNDNVLSSLRTKRDFLRGNEEVSSHSLSTASTREGSLSKYSTAIENHVDTTSEEKCGEGLFEMFLDSSEDEDEEQIALQAQNEGGRGGMPLSPRSIAKGELPFVFTDYRGNTWTRSADKLGVGAFSVVYRGMSTSGDLVALKCFALRARNIDIEDILEEIKLFSQFRHENIVQYISGYFSNDFFIEVMELVPGGSLDSILSSFGSLPTMAVRRFLRDALNGLMYLHSMNVVHCDVKPHNVLVAMDGVCKLSDFGSSLVRLTNSIHKISDVVEMRGTPGYIAPEVARGEVPSGKSDVFSLGITVLELLTGRLPWRFVQPRKDTEPAVGGRDSAVHCVAEKGVFDGSGTVSESNVSEFSAWLPKPHGCIGVALAEVSTADADWSNDPQNSIDSLLGSPSQLLIGITKGEIVPEIPLWLEGDVRDFLEACVAFDPENRPTVAELLNHPWML</sequence>
<dbReference type="VEuPathDB" id="TriTrypDB:Tc_MARK_4214"/>
<dbReference type="PANTHER" id="PTHR11584">
    <property type="entry name" value="SERINE/THREONINE PROTEIN KINASE"/>
    <property type="match status" value="1"/>
</dbReference>
<dbReference type="SUPFAM" id="SSF56112">
    <property type="entry name" value="Protein kinase-like (PK-like)"/>
    <property type="match status" value="1"/>
</dbReference>
<dbReference type="VEuPathDB" id="TriTrypDB:TcBrA4_0058980"/>
<evidence type="ECO:0000256" key="4">
    <source>
        <dbReference type="ARBA" id="ARBA00022777"/>
    </source>
</evidence>
<evidence type="ECO:0000256" key="3">
    <source>
        <dbReference type="ARBA" id="ARBA00022741"/>
    </source>
</evidence>
<evidence type="ECO:0000256" key="8">
    <source>
        <dbReference type="SAM" id="Phobius"/>
    </source>
</evidence>
<dbReference type="GO" id="GO:0005524">
    <property type="term" value="F:ATP binding"/>
    <property type="evidence" value="ECO:0007669"/>
    <property type="project" value="UniProtKB-UniRule"/>
</dbReference>
<organism evidence="10 11">
    <name type="scientific">Trypanosoma cruzi</name>
    <dbReference type="NCBI Taxonomy" id="5693"/>
    <lineage>
        <taxon>Eukaryota</taxon>
        <taxon>Discoba</taxon>
        <taxon>Euglenozoa</taxon>
        <taxon>Kinetoplastea</taxon>
        <taxon>Metakinetoplastina</taxon>
        <taxon>Trypanosomatida</taxon>
        <taxon>Trypanosomatidae</taxon>
        <taxon>Trypanosoma</taxon>
        <taxon>Schizotrypanum</taxon>
    </lineage>
</organism>
<dbReference type="VEuPathDB" id="TriTrypDB:TCSYLVIO_005588"/>
<proteinExistence type="predicted"/>
<keyword evidence="8" id="KW-0472">Membrane</keyword>
<dbReference type="Gene3D" id="1.10.510.10">
    <property type="entry name" value="Transferase(Phosphotransferase) domain 1"/>
    <property type="match status" value="2"/>
</dbReference>
<dbReference type="VEuPathDB" id="TriTrypDB:TCDM_01586"/>
<feature type="binding site" evidence="6">
    <location>
        <position position="1104"/>
    </location>
    <ligand>
        <name>ATP</name>
        <dbReference type="ChEBI" id="CHEBI:30616"/>
    </ligand>
</feature>
<dbReference type="VEuPathDB" id="TriTrypDB:TcCLB.506303.60"/>
<keyword evidence="1" id="KW-0723">Serine/threonine-protein kinase</keyword>
<evidence type="ECO:0000313" key="10">
    <source>
        <dbReference type="EMBL" id="PWV02738.1"/>
    </source>
</evidence>
<comment type="caution">
    <text evidence="10">The sequence shown here is derived from an EMBL/GenBank/DDBJ whole genome shotgun (WGS) entry which is preliminary data.</text>
</comment>
<evidence type="ECO:0000259" key="9">
    <source>
        <dbReference type="PROSITE" id="PS50011"/>
    </source>
</evidence>
<keyword evidence="8" id="KW-0812">Transmembrane</keyword>
<dbReference type="PROSITE" id="PS00108">
    <property type="entry name" value="PROTEIN_KINASE_ST"/>
    <property type="match status" value="1"/>
</dbReference>
<feature type="transmembrane region" description="Helical" evidence="8">
    <location>
        <begin position="160"/>
        <end position="181"/>
    </location>
</feature>
<gene>
    <name evidence="10" type="ORF">C4B63_2g418</name>
</gene>
<accession>A0A2V2W268</accession>
<evidence type="ECO:0000313" key="11">
    <source>
        <dbReference type="Proteomes" id="UP000246121"/>
    </source>
</evidence>
<dbReference type="PROSITE" id="PS50011">
    <property type="entry name" value="PROTEIN_KINASE_DOM"/>
    <property type="match status" value="1"/>
</dbReference>
<dbReference type="SMART" id="SM00220">
    <property type="entry name" value="S_TKc"/>
    <property type="match status" value="1"/>
</dbReference>
<dbReference type="GO" id="GO:0004674">
    <property type="term" value="F:protein serine/threonine kinase activity"/>
    <property type="evidence" value="ECO:0007669"/>
    <property type="project" value="UniProtKB-KW"/>
</dbReference>
<evidence type="ECO:0000256" key="2">
    <source>
        <dbReference type="ARBA" id="ARBA00022679"/>
    </source>
</evidence>